<dbReference type="InterPro" id="IPR027417">
    <property type="entry name" value="P-loop_NTPase"/>
</dbReference>
<dbReference type="SUPFAM" id="SSF52540">
    <property type="entry name" value="P-loop containing nucleoside triphosphate hydrolases"/>
    <property type="match status" value="1"/>
</dbReference>
<dbReference type="PANTHER" id="PTHR43335:SF4">
    <property type="entry name" value="ABC TRANSPORTER, ATP-BINDING PROTEIN"/>
    <property type="match status" value="1"/>
</dbReference>
<accession>A0A1C4YTU8</accession>
<dbReference type="GO" id="GO:0005524">
    <property type="term" value="F:ATP binding"/>
    <property type="evidence" value="ECO:0007669"/>
    <property type="project" value="UniProtKB-KW"/>
</dbReference>
<feature type="domain" description="ABC transporter" evidence="5">
    <location>
        <begin position="2"/>
        <end position="227"/>
    </location>
</feature>
<protein>
    <submittedName>
        <fullName evidence="6">ABC-2 type transport system ATP-binding protein</fullName>
    </submittedName>
</protein>
<keyword evidence="2" id="KW-0813">Transport</keyword>
<reference evidence="7" key="1">
    <citation type="submission" date="2016-06" db="EMBL/GenBank/DDBJ databases">
        <authorList>
            <person name="Varghese N."/>
            <person name="Submissions Spin"/>
        </authorList>
    </citation>
    <scope>NUCLEOTIDE SEQUENCE [LARGE SCALE GENOMIC DNA]</scope>
    <source>
        <strain evidence="7">DSM 45160</strain>
    </source>
</reference>
<dbReference type="InterPro" id="IPR003439">
    <property type="entry name" value="ABC_transporter-like_ATP-bd"/>
</dbReference>
<dbReference type="PROSITE" id="PS50893">
    <property type="entry name" value="ABC_TRANSPORTER_2"/>
    <property type="match status" value="1"/>
</dbReference>
<evidence type="ECO:0000313" key="6">
    <source>
        <dbReference type="EMBL" id="SCF24077.1"/>
    </source>
</evidence>
<dbReference type="Gene3D" id="3.40.50.300">
    <property type="entry name" value="P-loop containing nucleotide triphosphate hydrolases"/>
    <property type="match status" value="1"/>
</dbReference>
<dbReference type="RefSeq" id="WP_088990280.1">
    <property type="nucleotide sequence ID" value="NZ_LT607409.1"/>
</dbReference>
<evidence type="ECO:0000256" key="1">
    <source>
        <dbReference type="ARBA" id="ARBA00005417"/>
    </source>
</evidence>
<dbReference type="SMART" id="SM00382">
    <property type="entry name" value="AAA"/>
    <property type="match status" value="1"/>
</dbReference>
<evidence type="ECO:0000313" key="7">
    <source>
        <dbReference type="Proteomes" id="UP000198224"/>
    </source>
</evidence>
<name>A0A1C4YTU8_9ACTN</name>
<dbReference type="EMBL" id="LT607409">
    <property type="protein sequence ID" value="SCF24077.1"/>
    <property type="molecule type" value="Genomic_DNA"/>
</dbReference>
<dbReference type="AlphaFoldDB" id="A0A1C4YTU8"/>
<dbReference type="GO" id="GO:0016887">
    <property type="term" value="F:ATP hydrolysis activity"/>
    <property type="evidence" value="ECO:0007669"/>
    <property type="project" value="InterPro"/>
</dbReference>
<sequence length="300" mass="31629">MISVTDICKDFGGRAAVTDVSFDCVPGTITGLLGPNGAGKSTVLKMLLGLVSPTRGLATIDGVPYRELPNPGRTVGVSLDASGLHPGRTLRGTIRLAASIIGVPTARADEVLAQVGLAPEYGKLVRNCSLGMRQRLSIGLALLGEPRYLILDEPVNGLDPSGMAWIRRLLQQHAEQGHTVLLSSHLLKEVESIADNLVIVDQGRVAARGTLAELIGSEPGVLVSATDAAALRDALDKEGIEHHRQGGDVFARTLAERIGQLALDHGIVVTKLTVASTDRIEQMYFESISRISAVGSEKGV</sequence>
<evidence type="ECO:0000256" key="3">
    <source>
        <dbReference type="ARBA" id="ARBA00022741"/>
    </source>
</evidence>
<dbReference type="Pfam" id="PF00005">
    <property type="entry name" value="ABC_tran"/>
    <property type="match status" value="1"/>
</dbReference>
<gene>
    <name evidence="6" type="ORF">GA0070612_5223</name>
</gene>
<dbReference type="PANTHER" id="PTHR43335">
    <property type="entry name" value="ABC TRANSPORTER, ATP-BINDING PROTEIN"/>
    <property type="match status" value="1"/>
</dbReference>
<keyword evidence="7" id="KW-1185">Reference proteome</keyword>
<dbReference type="PROSITE" id="PS00211">
    <property type="entry name" value="ABC_TRANSPORTER_1"/>
    <property type="match status" value="1"/>
</dbReference>
<dbReference type="InterPro" id="IPR003593">
    <property type="entry name" value="AAA+_ATPase"/>
</dbReference>
<evidence type="ECO:0000256" key="2">
    <source>
        <dbReference type="ARBA" id="ARBA00022448"/>
    </source>
</evidence>
<evidence type="ECO:0000259" key="5">
    <source>
        <dbReference type="PROSITE" id="PS50893"/>
    </source>
</evidence>
<proteinExistence type="inferred from homology"/>
<organism evidence="6 7">
    <name type="scientific">Micromonospora chokoriensis</name>
    <dbReference type="NCBI Taxonomy" id="356851"/>
    <lineage>
        <taxon>Bacteria</taxon>
        <taxon>Bacillati</taxon>
        <taxon>Actinomycetota</taxon>
        <taxon>Actinomycetes</taxon>
        <taxon>Micromonosporales</taxon>
        <taxon>Micromonosporaceae</taxon>
        <taxon>Micromonospora</taxon>
    </lineage>
</organism>
<keyword evidence="4 6" id="KW-0067">ATP-binding</keyword>
<dbReference type="InterPro" id="IPR017871">
    <property type="entry name" value="ABC_transporter-like_CS"/>
</dbReference>
<dbReference type="Proteomes" id="UP000198224">
    <property type="component" value="Chromosome I"/>
</dbReference>
<comment type="similarity">
    <text evidence="1">Belongs to the ABC transporter superfamily.</text>
</comment>
<keyword evidence="3" id="KW-0547">Nucleotide-binding</keyword>
<evidence type="ECO:0000256" key="4">
    <source>
        <dbReference type="ARBA" id="ARBA00022840"/>
    </source>
</evidence>